<evidence type="ECO:0000313" key="2">
    <source>
        <dbReference type="Proteomes" id="UP000198549"/>
    </source>
</evidence>
<dbReference type="Proteomes" id="UP000198549">
    <property type="component" value="Chromosome I"/>
</dbReference>
<name>A0A1H0HD14_PSERE</name>
<accession>A0A1H0HD14</accession>
<dbReference type="EMBL" id="LT629709">
    <property type="protein sequence ID" value="SDO16950.1"/>
    <property type="molecule type" value="Genomic_DNA"/>
</dbReference>
<gene>
    <name evidence="1" type="ORF">SAMN04490202_0054</name>
</gene>
<proteinExistence type="predicted"/>
<sequence>MRRAERIRKRGMKETLMAPFFSMFRPSPTGALAIVYAKELSADEFCQRLVNL</sequence>
<organism evidence="1 2">
    <name type="scientific">Pseudomonas reinekei</name>
    <dbReference type="NCBI Taxonomy" id="395598"/>
    <lineage>
        <taxon>Bacteria</taxon>
        <taxon>Pseudomonadati</taxon>
        <taxon>Pseudomonadota</taxon>
        <taxon>Gammaproteobacteria</taxon>
        <taxon>Pseudomonadales</taxon>
        <taxon>Pseudomonadaceae</taxon>
        <taxon>Pseudomonas</taxon>
    </lineage>
</organism>
<reference evidence="1 2" key="1">
    <citation type="submission" date="2016-10" db="EMBL/GenBank/DDBJ databases">
        <authorList>
            <person name="de Groot N.N."/>
        </authorList>
    </citation>
    <scope>NUCLEOTIDE SEQUENCE [LARGE SCALE GENOMIC DNA]</scope>
    <source>
        <strain evidence="1 2">BS3776</strain>
    </source>
</reference>
<protein>
    <submittedName>
        <fullName evidence="1">Uncharacterized protein</fullName>
    </submittedName>
</protein>
<evidence type="ECO:0000313" key="1">
    <source>
        <dbReference type="EMBL" id="SDO16950.1"/>
    </source>
</evidence>
<dbReference type="AlphaFoldDB" id="A0A1H0HD14"/>